<gene>
    <name evidence="1" type="primary">ORF3</name>
</gene>
<reference evidence="1 2" key="1">
    <citation type="submission" date="2017-06" db="EMBL/GenBank/DDBJ databases">
        <title>Olivier's shrew virus, a newly discovered Arterivirus isolated from Guinean shrews, represents a putative new genus within the family Arteriviridae.</title>
        <authorList>
            <person name="Vanmechelen B."/>
            <person name="Vergote V."/>
            <person name="Laenen L."/>
            <person name="Maes P."/>
        </authorList>
    </citation>
    <scope>NUCLEOTIDE SEQUENCE [LARGE SCALE GENOMIC DNA]</scope>
    <source>
        <strain evidence="1">Gkd-1</strain>
    </source>
</reference>
<name>A0A1Z2RX57_9NIDO</name>
<organism evidence="1 2">
    <name type="scientific">Olivier's shrew virus 1</name>
    <dbReference type="NCBI Taxonomy" id="2012619"/>
    <lineage>
        <taxon>Viruses</taxon>
        <taxon>Riboviria</taxon>
        <taxon>Orthornavirae</taxon>
        <taxon>Pisuviricota</taxon>
        <taxon>Pisoniviricetes</taxon>
        <taxon>Nidovirales</taxon>
        <taxon>Arnidovirineae</taxon>
        <taxon>Arteriviridae</taxon>
        <taxon>Crocarterivirinae</taxon>
        <taxon>Muarterivirus</taxon>
        <taxon>Muarterivirus afrigant</taxon>
    </lineage>
</organism>
<evidence type="ECO:0000313" key="2">
    <source>
        <dbReference type="Proteomes" id="UP000201418"/>
    </source>
</evidence>
<dbReference type="RefSeq" id="YP_009388594.1">
    <property type="nucleotide sequence ID" value="NC_035127.1"/>
</dbReference>
<dbReference type="EMBL" id="MF324848">
    <property type="protein sequence ID" value="ASA49505.1"/>
    <property type="molecule type" value="Genomic_RNA"/>
</dbReference>
<protein>
    <submittedName>
        <fullName evidence="1">GP3</fullName>
    </submittedName>
</protein>
<keyword evidence="2" id="KW-1185">Reference proteome</keyword>
<sequence>MEWYYQLCSWCVVSLLFCTPGYSNHGSPDVKCNGLDKICFDFTGTGDQFNASAVVDSHGRYSNKPGWPDFAHAMTKMYVDQRESGEHDVQHQKLMEKMLLVVALKLSVFPNFWGSRNGTITHTYINLTHLCWCGHLNNTFKHYGELSILDYKGIPFTWLFQPFYCAVLVFGCAKALRGVSPAT</sequence>
<accession>A0A1Z2RX57</accession>
<proteinExistence type="predicted"/>
<dbReference type="Proteomes" id="UP000201418">
    <property type="component" value="Segment"/>
</dbReference>
<evidence type="ECO:0000313" key="1">
    <source>
        <dbReference type="EMBL" id="ASA49505.1"/>
    </source>
</evidence>
<dbReference type="KEGG" id="vg:33194316"/>
<dbReference type="GeneID" id="33194316"/>